<dbReference type="Proteomes" id="UP001430172">
    <property type="component" value="Unassembled WGS sequence"/>
</dbReference>
<protein>
    <submittedName>
        <fullName evidence="6">Electron transfer flavoprotein subunit beta/FixA family protein</fullName>
    </submittedName>
</protein>
<dbReference type="Pfam" id="PF01012">
    <property type="entry name" value="ETF"/>
    <property type="match status" value="1"/>
</dbReference>
<name>A0ABS2CLQ6_9MICO</name>
<comment type="cofactor">
    <cofactor evidence="1">
        <name>FAD</name>
        <dbReference type="ChEBI" id="CHEBI:57692"/>
    </cofactor>
</comment>
<dbReference type="EMBL" id="JAFDVD010000010">
    <property type="protein sequence ID" value="MBM6400763.1"/>
    <property type="molecule type" value="Genomic_DNA"/>
</dbReference>
<gene>
    <name evidence="6" type="ORF">JQN70_10235</name>
</gene>
<dbReference type="InterPro" id="IPR012255">
    <property type="entry name" value="ETF_b"/>
</dbReference>
<keyword evidence="7" id="KW-1185">Reference proteome</keyword>
<dbReference type="SUPFAM" id="SSF52402">
    <property type="entry name" value="Adenine nucleotide alpha hydrolases-like"/>
    <property type="match status" value="1"/>
</dbReference>
<comment type="function">
    <text evidence="3">The electron transfer flavoprotein serves as a specific electron acceptor for other dehydrogenases. It transfers the electrons to the main respiratory chain via ETF-ubiquinone oxidoreductase (ETF dehydrogenase).</text>
</comment>
<dbReference type="Gene3D" id="3.40.50.620">
    <property type="entry name" value="HUPs"/>
    <property type="match status" value="1"/>
</dbReference>
<dbReference type="InterPro" id="IPR014729">
    <property type="entry name" value="Rossmann-like_a/b/a_fold"/>
</dbReference>
<feature type="domain" description="Electron transfer flavoprotein alpha/beta-subunit N-terminal" evidence="5">
    <location>
        <begin position="24"/>
        <end position="208"/>
    </location>
</feature>
<evidence type="ECO:0000256" key="3">
    <source>
        <dbReference type="ARBA" id="ARBA00025649"/>
    </source>
</evidence>
<dbReference type="SMART" id="SM00893">
    <property type="entry name" value="ETF"/>
    <property type="match status" value="1"/>
</dbReference>
<dbReference type="PANTHER" id="PTHR21294">
    <property type="entry name" value="ELECTRON TRANSFER FLAVOPROTEIN BETA-SUBUNIT"/>
    <property type="match status" value="1"/>
</dbReference>
<reference evidence="6" key="1">
    <citation type="submission" date="2021-02" db="EMBL/GenBank/DDBJ databases">
        <title>Phycicoccus sp. MQZ13P-5T, whole genome shotgun sequence.</title>
        <authorList>
            <person name="Tuo L."/>
        </authorList>
    </citation>
    <scope>NUCLEOTIDE SEQUENCE</scope>
    <source>
        <strain evidence="6">MQZ13P-5</strain>
    </source>
</reference>
<accession>A0ABS2CLQ6</accession>
<proteinExistence type="predicted"/>
<organism evidence="6 7">
    <name type="scientific">Phycicoccus sonneratiae</name>
    <dbReference type="NCBI Taxonomy" id="2807628"/>
    <lineage>
        <taxon>Bacteria</taxon>
        <taxon>Bacillati</taxon>
        <taxon>Actinomycetota</taxon>
        <taxon>Actinomycetes</taxon>
        <taxon>Micrococcales</taxon>
        <taxon>Intrasporangiaceae</taxon>
        <taxon>Phycicoccus</taxon>
    </lineage>
</organism>
<feature type="region of interest" description="Disordered" evidence="4">
    <location>
        <begin position="212"/>
        <end position="231"/>
    </location>
</feature>
<evidence type="ECO:0000313" key="6">
    <source>
        <dbReference type="EMBL" id="MBM6400763.1"/>
    </source>
</evidence>
<comment type="subunit">
    <text evidence="2">Heterodimer of an alpha and a beta subunit.</text>
</comment>
<evidence type="ECO:0000256" key="4">
    <source>
        <dbReference type="SAM" id="MobiDB-lite"/>
    </source>
</evidence>
<evidence type="ECO:0000313" key="7">
    <source>
        <dbReference type="Proteomes" id="UP001430172"/>
    </source>
</evidence>
<comment type="caution">
    <text evidence="6">The sequence shown here is derived from an EMBL/GenBank/DDBJ whole genome shotgun (WGS) entry which is preliminary data.</text>
</comment>
<dbReference type="PIRSF" id="PIRSF000090">
    <property type="entry name" value="Beta-ETF"/>
    <property type="match status" value="1"/>
</dbReference>
<dbReference type="InterPro" id="IPR014730">
    <property type="entry name" value="ETF_a/b_N"/>
</dbReference>
<evidence type="ECO:0000259" key="5">
    <source>
        <dbReference type="SMART" id="SM00893"/>
    </source>
</evidence>
<evidence type="ECO:0000256" key="1">
    <source>
        <dbReference type="ARBA" id="ARBA00001974"/>
    </source>
</evidence>
<evidence type="ECO:0000256" key="2">
    <source>
        <dbReference type="ARBA" id="ARBA00011355"/>
    </source>
</evidence>
<dbReference type="RefSeq" id="WP_204131243.1">
    <property type="nucleotide sequence ID" value="NZ_JAFDVD010000010.1"/>
</dbReference>
<sequence>MTNVLVCVKRVPDPTGEVVLTPDGLRVDGRFAGYTTSAHEEAAVALAVQLAEPSGGTVTVLSVGSEDSIEQIRSGIAVGATDGILVEADADLLGPADVASAIAEAVQGREAAGTGYDLVLLGNDAADTGDFQVGIRLSYLLDRPVVAGIQTVEVEGDRATLRGEGPEGTEVYEVDLPAVATVLEGGVAPRYPSVMGRMRAKKAEVETVAWSGTASGSGRDALTVPEPPPSEVTVLGEGPSAAPALVAVLRELKVVHG</sequence>